<sequence length="310" mass="33809">MGQQDGQALMELVAGSRSQCHKGKVADYIPMLAKASAETLGIDLHKIGEKNPLEAGDSTTVFTMQSISKVFTLILALMDWGEEVIFEKVGMEPTGDNFNSMVKLELVEPGRPFNPMINAGAIAITSLIKGASPQTKFKRILGFIRTVAGDEKLDYDREIFESEVATADRNRSLGYFLKHNHFLEGNVEAHLQVYFKHCSISVTCRHLARMAMIMANNGLDPDNGKEIIPKRYVQIAKVFMISCGMYNASGEFAIQVGIPAKSGVSGGIMAIVPGKMGISVIGPALSNKGNSVAGVHLLQRLSEKWQLNMF</sequence>
<accession>A0A6B8RIU8</accession>
<evidence type="ECO:0000256" key="4">
    <source>
        <dbReference type="ARBA" id="ARBA00022801"/>
    </source>
</evidence>
<dbReference type="SUPFAM" id="SSF56601">
    <property type="entry name" value="beta-lactamase/transpeptidase-like"/>
    <property type="match status" value="1"/>
</dbReference>
<dbReference type="EMBL" id="CP034235">
    <property type="protein sequence ID" value="QGQ95535.1"/>
    <property type="molecule type" value="Genomic_DNA"/>
</dbReference>
<comment type="catalytic activity">
    <reaction evidence="5 6">
        <text>L-glutamine + H2O = L-glutamate + NH4(+)</text>
        <dbReference type="Rhea" id="RHEA:15889"/>
        <dbReference type="ChEBI" id="CHEBI:15377"/>
        <dbReference type="ChEBI" id="CHEBI:28938"/>
        <dbReference type="ChEBI" id="CHEBI:29985"/>
        <dbReference type="ChEBI" id="CHEBI:58359"/>
        <dbReference type="EC" id="3.5.1.2"/>
    </reaction>
</comment>
<reference evidence="8" key="1">
    <citation type="submission" date="2018-11" db="EMBL/GenBank/DDBJ databases">
        <title>Complete genome sequence of Paenibacillus sp. ML311-T8.</title>
        <authorList>
            <person name="Nam Y.-D."/>
            <person name="Kang J."/>
            <person name="Chung W.-H."/>
            <person name="Park Y.S."/>
        </authorList>
    </citation>
    <scope>NUCLEOTIDE SEQUENCE [LARGE SCALE GENOMIC DNA]</scope>
    <source>
        <strain evidence="8">ML311-T8</strain>
    </source>
</reference>
<dbReference type="InterPro" id="IPR015868">
    <property type="entry name" value="Glutaminase"/>
</dbReference>
<dbReference type="Gene3D" id="3.40.710.10">
    <property type="entry name" value="DD-peptidase/beta-lactamase superfamily"/>
    <property type="match status" value="1"/>
</dbReference>
<comment type="similarity">
    <text evidence="1 6">Belongs to the glutaminase family.</text>
</comment>
<evidence type="ECO:0000256" key="6">
    <source>
        <dbReference type="HAMAP-Rule" id="MF_00313"/>
    </source>
</evidence>
<proteinExistence type="inferred from homology"/>
<keyword evidence="4 6" id="KW-0378">Hydrolase</keyword>
<feature type="binding site" evidence="6">
    <location>
        <position position="194"/>
    </location>
    <ligand>
        <name>substrate</name>
    </ligand>
</feature>
<feature type="binding site" evidence="6">
    <location>
        <position position="264"/>
    </location>
    <ligand>
        <name>substrate</name>
    </ligand>
</feature>
<name>A0A6B8RIU8_9BACL</name>
<evidence type="ECO:0000256" key="5">
    <source>
        <dbReference type="ARBA" id="ARBA00049534"/>
    </source>
</evidence>
<dbReference type="Proteomes" id="UP000426246">
    <property type="component" value="Chromosome"/>
</dbReference>
<dbReference type="NCBIfam" id="TIGR03814">
    <property type="entry name" value="Gln_ase"/>
    <property type="match status" value="1"/>
</dbReference>
<evidence type="ECO:0000256" key="1">
    <source>
        <dbReference type="ARBA" id="ARBA00011076"/>
    </source>
</evidence>
<feature type="binding site" evidence="6">
    <location>
        <position position="170"/>
    </location>
    <ligand>
        <name>substrate</name>
    </ligand>
</feature>
<dbReference type="OrthoDB" id="9788822at2"/>
<evidence type="ECO:0000313" key="8">
    <source>
        <dbReference type="Proteomes" id="UP000426246"/>
    </source>
</evidence>
<protein>
    <recommendedName>
        <fullName evidence="3 6">Glutaminase</fullName>
        <ecNumber evidence="3 6">3.5.1.2</ecNumber>
    </recommendedName>
</protein>
<keyword evidence="6" id="KW-0007">Acetylation</keyword>
<dbReference type="RefSeq" id="WP_155700572.1">
    <property type="nucleotide sequence ID" value="NZ_CP034235.1"/>
</dbReference>
<dbReference type="GO" id="GO:0006537">
    <property type="term" value="P:glutamate biosynthetic process"/>
    <property type="evidence" value="ECO:0007669"/>
    <property type="project" value="TreeGrafter"/>
</dbReference>
<dbReference type="GO" id="GO:0006543">
    <property type="term" value="P:L-glutamine catabolic process"/>
    <property type="evidence" value="ECO:0007669"/>
    <property type="project" value="TreeGrafter"/>
</dbReference>
<evidence type="ECO:0000256" key="3">
    <source>
        <dbReference type="ARBA" id="ARBA00012918"/>
    </source>
</evidence>
<evidence type="ECO:0000313" key="7">
    <source>
        <dbReference type="EMBL" id="QGQ95535.1"/>
    </source>
</evidence>
<dbReference type="GO" id="GO:0004359">
    <property type="term" value="F:glutaminase activity"/>
    <property type="evidence" value="ECO:0007669"/>
    <property type="project" value="UniProtKB-UniRule"/>
</dbReference>
<evidence type="ECO:0000256" key="2">
    <source>
        <dbReference type="ARBA" id="ARBA00011881"/>
    </source>
</evidence>
<organism evidence="7 8">
    <name type="scientific">Paenibacillus psychroresistens</name>
    <dbReference type="NCBI Taxonomy" id="1778678"/>
    <lineage>
        <taxon>Bacteria</taxon>
        <taxon>Bacillati</taxon>
        <taxon>Bacillota</taxon>
        <taxon>Bacilli</taxon>
        <taxon>Bacillales</taxon>
        <taxon>Paenibacillaceae</taxon>
        <taxon>Paenibacillus</taxon>
    </lineage>
</organism>
<feature type="binding site" evidence="6">
    <location>
        <position position="246"/>
    </location>
    <ligand>
        <name>substrate</name>
    </ligand>
</feature>
<dbReference type="PANTHER" id="PTHR12544">
    <property type="entry name" value="GLUTAMINASE"/>
    <property type="match status" value="1"/>
</dbReference>
<dbReference type="HAMAP" id="MF_00313">
    <property type="entry name" value="Glutaminase"/>
    <property type="match status" value="1"/>
</dbReference>
<comment type="subunit">
    <text evidence="2 6">Homotetramer.</text>
</comment>
<feature type="binding site" evidence="6">
    <location>
        <position position="163"/>
    </location>
    <ligand>
        <name>substrate</name>
    </ligand>
</feature>
<dbReference type="FunFam" id="3.40.710.10:FF:000005">
    <property type="entry name" value="Glutaminase"/>
    <property type="match status" value="1"/>
</dbReference>
<dbReference type="PANTHER" id="PTHR12544:SF29">
    <property type="entry name" value="GLUTAMINASE"/>
    <property type="match status" value="1"/>
</dbReference>
<dbReference type="InterPro" id="IPR012338">
    <property type="entry name" value="Beta-lactam/transpept-like"/>
</dbReference>
<feature type="binding site" evidence="6">
    <location>
        <position position="118"/>
    </location>
    <ligand>
        <name>substrate</name>
    </ligand>
</feature>
<dbReference type="Pfam" id="PF04960">
    <property type="entry name" value="Glutaminase"/>
    <property type="match status" value="1"/>
</dbReference>
<dbReference type="AlphaFoldDB" id="A0A6B8RIU8"/>
<feature type="binding site" evidence="6">
    <location>
        <position position="66"/>
    </location>
    <ligand>
        <name>substrate</name>
    </ligand>
</feature>
<dbReference type="EC" id="3.5.1.2" evidence="3 6"/>
<gene>
    <name evidence="6 7" type="primary">glsA</name>
    <name evidence="7" type="ORF">EHS13_11920</name>
</gene>
<keyword evidence="8" id="KW-1185">Reference proteome</keyword>
<dbReference type="KEGG" id="ppsc:EHS13_11920"/>